<gene>
    <name evidence="2" type="ORF">MUK42_11190</name>
</gene>
<dbReference type="Proteomes" id="UP001055439">
    <property type="component" value="Chromosome 5"/>
</dbReference>
<evidence type="ECO:0000313" key="3">
    <source>
        <dbReference type="Proteomes" id="UP001055439"/>
    </source>
</evidence>
<feature type="compositionally biased region" description="Basic and acidic residues" evidence="1">
    <location>
        <begin position="20"/>
        <end position="29"/>
    </location>
</feature>
<dbReference type="AlphaFoldDB" id="A0A9E7K6P0"/>
<name>A0A9E7K6P0_9LILI</name>
<accession>A0A9E7K6P0</accession>
<protein>
    <submittedName>
        <fullName evidence="2">Uncharacterized protein</fullName>
    </submittedName>
</protein>
<evidence type="ECO:0000256" key="1">
    <source>
        <dbReference type="SAM" id="MobiDB-lite"/>
    </source>
</evidence>
<keyword evidence="3" id="KW-1185">Reference proteome</keyword>
<feature type="region of interest" description="Disordered" evidence="1">
    <location>
        <begin position="11"/>
        <end position="44"/>
    </location>
</feature>
<sequence>MKKQQQFVVLISAPPNTSRDLSHPSSDPHFKRKPQRQRCKKRHRISLVSPTGVWL</sequence>
<reference evidence="2" key="1">
    <citation type="submission" date="2022-05" db="EMBL/GenBank/DDBJ databases">
        <title>The Musa troglodytarum L. genome provides insights into the mechanism of non-climacteric behaviour and enrichment of carotenoids.</title>
        <authorList>
            <person name="Wang J."/>
        </authorList>
    </citation>
    <scope>NUCLEOTIDE SEQUENCE</scope>
    <source>
        <tissue evidence="2">Leaf</tissue>
    </source>
</reference>
<evidence type="ECO:0000313" key="2">
    <source>
        <dbReference type="EMBL" id="URE06469.1"/>
    </source>
</evidence>
<feature type="compositionally biased region" description="Basic residues" evidence="1">
    <location>
        <begin position="30"/>
        <end position="44"/>
    </location>
</feature>
<dbReference type="EMBL" id="CP097507">
    <property type="protein sequence ID" value="URE06469.1"/>
    <property type="molecule type" value="Genomic_DNA"/>
</dbReference>
<organism evidence="2 3">
    <name type="scientific">Musa troglodytarum</name>
    <name type="common">fe'i banana</name>
    <dbReference type="NCBI Taxonomy" id="320322"/>
    <lineage>
        <taxon>Eukaryota</taxon>
        <taxon>Viridiplantae</taxon>
        <taxon>Streptophyta</taxon>
        <taxon>Embryophyta</taxon>
        <taxon>Tracheophyta</taxon>
        <taxon>Spermatophyta</taxon>
        <taxon>Magnoliopsida</taxon>
        <taxon>Liliopsida</taxon>
        <taxon>Zingiberales</taxon>
        <taxon>Musaceae</taxon>
        <taxon>Musa</taxon>
    </lineage>
</organism>
<proteinExistence type="predicted"/>